<dbReference type="EMBL" id="CP061035">
    <property type="protein sequence ID" value="QQV78685.1"/>
    <property type="molecule type" value="Genomic_DNA"/>
</dbReference>
<feature type="transmembrane region" description="Helical" evidence="2">
    <location>
        <begin position="27"/>
        <end position="48"/>
    </location>
</feature>
<keyword evidence="2" id="KW-0812">Transmembrane</keyword>
<proteinExistence type="predicted"/>
<dbReference type="RefSeq" id="WP_202095741.1">
    <property type="nucleotide sequence ID" value="NZ_CP061035.1"/>
</dbReference>
<keyword evidence="4" id="KW-1185">Reference proteome</keyword>
<feature type="compositionally biased region" description="Pro residues" evidence="1">
    <location>
        <begin position="93"/>
        <end position="103"/>
    </location>
</feature>
<dbReference type="AlphaFoldDB" id="A0A974S638"/>
<evidence type="ECO:0000256" key="1">
    <source>
        <dbReference type="SAM" id="MobiDB-lite"/>
    </source>
</evidence>
<evidence type="ECO:0008006" key="5">
    <source>
        <dbReference type="Google" id="ProtNLM"/>
    </source>
</evidence>
<evidence type="ECO:0000256" key="2">
    <source>
        <dbReference type="SAM" id="Phobius"/>
    </source>
</evidence>
<reference evidence="4" key="1">
    <citation type="submission" date="2020-09" db="EMBL/GenBank/DDBJ databases">
        <title>Sphingomonas sp., a new species isolated from pork steak.</title>
        <authorList>
            <person name="Heidler von Heilborn D."/>
        </authorList>
    </citation>
    <scope>NUCLEOTIDE SEQUENCE [LARGE SCALE GENOMIC DNA]</scope>
</reference>
<feature type="region of interest" description="Disordered" evidence="1">
    <location>
        <begin position="53"/>
        <end position="162"/>
    </location>
</feature>
<sequence>MQPTTIAPSADNPASSGYRSASDRRRFAGLAMAIVAHLIVLLIMLRIAPTLPTKEQEPPTTFTLNPVPNPAPTPGPATPKVDKARETDKGSPPKTPPVAPKPLAPTVTPTKPIELPQLIGGKDMFDAVGVATSKPGRDGSGDGQSVAGADSGSAYGPGSGPGGQRLYNAEWYREPTDAELGGYLPPRAQPGWGLIACKTIENYHVENCRALGESPLGSGLARAFRQAAWQFRVRPPRIGGKEQVGAWVSIRITLSDGGQVSAR</sequence>
<accession>A0A974S638</accession>
<evidence type="ECO:0000313" key="4">
    <source>
        <dbReference type="Proteomes" id="UP000595894"/>
    </source>
</evidence>
<organism evidence="3 4">
    <name type="scientific">Sphingomonas aliaeris</name>
    <dbReference type="NCBI Taxonomy" id="2759526"/>
    <lineage>
        <taxon>Bacteria</taxon>
        <taxon>Pseudomonadati</taxon>
        <taxon>Pseudomonadota</taxon>
        <taxon>Alphaproteobacteria</taxon>
        <taxon>Sphingomonadales</taxon>
        <taxon>Sphingomonadaceae</taxon>
        <taxon>Sphingomonas</taxon>
    </lineage>
</organism>
<keyword evidence="2" id="KW-1133">Transmembrane helix</keyword>
<feature type="region of interest" description="Disordered" evidence="1">
    <location>
        <begin position="1"/>
        <end position="20"/>
    </location>
</feature>
<dbReference type="Proteomes" id="UP000595894">
    <property type="component" value="Chromosome"/>
</dbReference>
<protein>
    <recommendedName>
        <fullName evidence="5">Energy transducer TonB</fullName>
    </recommendedName>
</protein>
<dbReference type="KEGG" id="sari:H5J25_08855"/>
<feature type="compositionally biased region" description="Basic and acidic residues" evidence="1">
    <location>
        <begin position="80"/>
        <end position="91"/>
    </location>
</feature>
<feature type="compositionally biased region" description="Polar residues" evidence="1">
    <location>
        <begin position="1"/>
        <end position="19"/>
    </location>
</feature>
<name>A0A974S638_9SPHN</name>
<keyword evidence="2" id="KW-0472">Membrane</keyword>
<evidence type="ECO:0000313" key="3">
    <source>
        <dbReference type="EMBL" id="QQV78685.1"/>
    </source>
</evidence>
<gene>
    <name evidence="3" type="ORF">H5J25_08855</name>
</gene>
<feature type="compositionally biased region" description="Pro residues" evidence="1">
    <location>
        <begin position="67"/>
        <end position="77"/>
    </location>
</feature>